<dbReference type="Proteomes" id="UP000051298">
    <property type="component" value="Unassembled WGS sequence"/>
</dbReference>
<organism evidence="2 3">
    <name type="scientific">Thalassobacter stenotrophicus</name>
    <dbReference type="NCBI Taxonomy" id="266809"/>
    <lineage>
        <taxon>Bacteria</taxon>
        <taxon>Pseudomonadati</taxon>
        <taxon>Pseudomonadota</taxon>
        <taxon>Alphaproteobacteria</taxon>
        <taxon>Rhodobacterales</taxon>
        <taxon>Roseobacteraceae</taxon>
        <taxon>Thalassobacter</taxon>
    </lineage>
</organism>
<evidence type="ECO:0000313" key="3">
    <source>
        <dbReference type="Proteomes" id="UP000051298"/>
    </source>
</evidence>
<keyword evidence="1" id="KW-0472">Membrane</keyword>
<name>A0A0P1F1W1_9RHOB</name>
<keyword evidence="1" id="KW-1133">Transmembrane helix</keyword>
<dbReference type="RefSeq" id="WP_048599748.1">
    <property type="nucleotide sequence ID" value="NZ_CYRX01000032.1"/>
</dbReference>
<evidence type="ECO:0000313" key="2">
    <source>
        <dbReference type="EMBL" id="CUH61447.1"/>
    </source>
</evidence>
<dbReference type="EMBL" id="CYRX01000032">
    <property type="protein sequence ID" value="CUH61447.1"/>
    <property type="molecule type" value="Genomic_DNA"/>
</dbReference>
<proteinExistence type="predicted"/>
<dbReference type="GO" id="GO:0016874">
    <property type="term" value="F:ligase activity"/>
    <property type="evidence" value="ECO:0007669"/>
    <property type="project" value="UniProtKB-KW"/>
</dbReference>
<feature type="transmembrane region" description="Helical" evidence="1">
    <location>
        <begin position="20"/>
        <end position="42"/>
    </location>
</feature>
<keyword evidence="1" id="KW-0812">Transmembrane</keyword>
<feature type="transmembrane region" description="Helical" evidence="1">
    <location>
        <begin position="146"/>
        <end position="167"/>
    </location>
</feature>
<gene>
    <name evidence="2" type="ORF">THS5294_02755</name>
</gene>
<feature type="transmembrane region" description="Helical" evidence="1">
    <location>
        <begin position="232"/>
        <end position="254"/>
    </location>
</feature>
<protein>
    <submittedName>
        <fullName evidence="2">O-Antigen ligase</fullName>
    </submittedName>
</protein>
<feature type="transmembrane region" description="Helical" evidence="1">
    <location>
        <begin position="109"/>
        <end position="126"/>
    </location>
</feature>
<accession>A0A0P1F1W1</accession>
<evidence type="ECO:0000256" key="1">
    <source>
        <dbReference type="SAM" id="Phobius"/>
    </source>
</evidence>
<feature type="transmembrane region" description="Helical" evidence="1">
    <location>
        <begin position="80"/>
        <end position="97"/>
    </location>
</feature>
<feature type="transmembrane region" description="Helical" evidence="1">
    <location>
        <begin position="179"/>
        <end position="202"/>
    </location>
</feature>
<keyword evidence="2" id="KW-0436">Ligase</keyword>
<feature type="transmembrane region" description="Helical" evidence="1">
    <location>
        <begin position="382"/>
        <end position="408"/>
    </location>
</feature>
<reference evidence="2 3" key="1">
    <citation type="submission" date="2015-09" db="EMBL/GenBank/DDBJ databases">
        <authorList>
            <consortium name="Swine Surveillance"/>
        </authorList>
    </citation>
    <scope>NUCLEOTIDE SEQUENCE [LARGE SCALE GENOMIC DNA]</scope>
    <source>
        <strain evidence="2 3">CECT 5294</strain>
    </source>
</reference>
<sequence length="435" mass="48111">MSDQAAQSSDLLSIRGELKVLKVAVFFMIVFAALNLVALLRLLGVPGLPPLLLLLYRAMDALIVISFLKYCGSRVKVRGIDLLLLIFATYPFLIGIARGNLSITFANDTVIFFMFIAKIVIFRTILSRIHAVTDLDAVFTKPARKLVLWCGLFAVIALAVASVLLGTSSGRYYQAPAELTFAAALVLAQGKIFAYLVFLAIALAAGKRMVMLGLIVIAAVAALAHPKVRKGFIRFLVVGVVFLPVAFIASSSFLGSDLVSVNKILGTFRQIERAMEQSDNLLEILMYTDPGRYVEYVSLLPHLVDWSLWFGNGYGFRYDLDSDFLFEFGMADHLEVTNAHFTPLAITAKFGLFGLMIWIILIAQVLSTRINRKSFAEYACRLAFISMLAQSLFAYSFFINMFVPFYIAMSMVGSRRTKASKLPETLVTGQQRGYG</sequence>
<feature type="transmembrane region" description="Helical" evidence="1">
    <location>
        <begin position="209"/>
        <end position="226"/>
    </location>
</feature>
<dbReference type="AlphaFoldDB" id="A0A0P1F1W1"/>
<feature type="transmembrane region" description="Helical" evidence="1">
    <location>
        <begin position="350"/>
        <end position="370"/>
    </location>
</feature>